<dbReference type="SUPFAM" id="SSF50729">
    <property type="entry name" value="PH domain-like"/>
    <property type="match status" value="1"/>
</dbReference>
<feature type="compositionally biased region" description="Polar residues" evidence="1">
    <location>
        <begin position="370"/>
        <end position="379"/>
    </location>
</feature>
<name>A0AAE9WHU8_9SCHI</name>
<dbReference type="InterPro" id="IPR011993">
    <property type="entry name" value="PH-like_dom_sf"/>
</dbReference>
<evidence type="ECO:0000259" key="2">
    <source>
        <dbReference type="PROSITE" id="PS50003"/>
    </source>
</evidence>
<feature type="compositionally biased region" description="Basic and acidic residues" evidence="1">
    <location>
        <begin position="301"/>
        <end position="316"/>
    </location>
</feature>
<feature type="compositionally biased region" description="Polar residues" evidence="1">
    <location>
        <begin position="484"/>
        <end position="504"/>
    </location>
</feature>
<feature type="compositionally biased region" description="Basic and acidic residues" evidence="1">
    <location>
        <begin position="455"/>
        <end position="466"/>
    </location>
</feature>
<feature type="region of interest" description="Disordered" evidence="1">
    <location>
        <begin position="148"/>
        <end position="170"/>
    </location>
</feature>
<dbReference type="InterPro" id="IPR039483">
    <property type="entry name" value="Meu6_PH_dom"/>
</dbReference>
<evidence type="ECO:0000313" key="3">
    <source>
        <dbReference type="EMBL" id="WBW75066.1"/>
    </source>
</evidence>
<accession>A0AAE9WHU8</accession>
<feature type="region of interest" description="Disordered" evidence="1">
    <location>
        <begin position="335"/>
        <end position="438"/>
    </location>
</feature>
<evidence type="ECO:0000256" key="1">
    <source>
        <dbReference type="SAM" id="MobiDB-lite"/>
    </source>
</evidence>
<dbReference type="InterPro" id="IPR001849">
    <property type="entry name" value="PH_domain"/>
</dbReference>
<dbReference type="Gene3D" id="2.30.29.30">
    <property type="entry name" value="Pleckstrin-homology domain (PH domain)/Phosphotyrosine-binding domain (PTB)"/>
    <property type="match status" value="1"/>
</dbReference>
<feature type="compositionally biased region" description="Basic and acidic residues" evidence="1">
    <location>
        <begin position="335"/>
        <end position="347"/>
    </location>
</feature>
<feature type="region of interest" description="Disordered" evidence="1">
    <location>
        <begin position="455"/>
        <end position="535"/>
    </location>
</feature>
<dbReference type="PANTHER" id="PTHR42073">
    <property type="entry name" value="MEIOTIC EXPRESSION UP-REGULATED PROTEIN 6"/>
    <property type="match status" value="1"/>
</dbReference>
<reference evidence="3 4" key="1">
    <citation type="journal article" date="2023" name="G3 (Bethesda)">
        <title>A high-quality reference genome for the fission yeast Schizosaccharomyces osmophilus.</title>
        <authorList>
            <person name="Jia G.S."/>
            <person name="Zhang W.C."/>
            <person name="Liang Y."/>
            <person name="Liu X.H."/>
            <person name="Rhind N."/>
            <person name="Pidoux A."/>
            <person name="Brysch-Herzberg M."/>
            <person name="Du L.L."/>
        </authorList>
    </citation>
    <scope>NUCLEOTIDE SEQUENCE [LARGE SCALE GENOMIC DNA]</scope>
    <source>
        <strain evidence="3 4">CBS 15793</strain>
    </source>
</reference>
<dbReference type="Proteomes" id="UP001212411">
    <property type="component" value="Chromosome 3"/>
</dbReference>
<dbReference type="PROSITE" id="PS50003">
    <property type="entry name" value="PH_DOMAIN"/>
    <property type="match status" value="1"/>
</dbReference>
<feature type="compositionally biased region" description="Basic and acidic residues" evidence="1">
    <location>
        <begin position="416"/>
        <end position="438"/>
    </location>
</feature>
<organism evidence="3 4">
    <name type="scientific">Schizosaccharomyces osmophilus</name>
    <dbReference type="NCBI Taxonomy" id="2545709"/>
    <lineage>
        <taxon>Eukaryota</taxon>
        <taxon>Fungi</taxon>
        <taxon>Dikarya</taxon>
        <taxon>Ascomycota</taxon>
        <taxon>Taphrinomycotina</taxon>
        <taxon>Schizosaccharomycetes</taxon>
        <taxon>Schizosaccharomycetales</taxon>
        <taxon>Schizosaccharomycetaceae</taxon>
        <taxon>Schizosaccharomyces</taxon>
    </lineage>
</organism>
<evidence type="ECO:0000313" key="4">
    <source>
        <dbReference type="Proteomes" id="UP001212411"/>
    </source>
</evidence>
<proteinExistence type="predicted"/>
<keyword evidence="4" id="KW-1185">Reference proteome</keyword>
<dbReference type="EMBL" id="CP115613">
    <property type="protein sequence ID" value="WBW75066.1"/>
    <property type="molecule type" value="Genomic_DNA"/>
</dbReference>
<dbReference type="SMART" id="SM00233">
    <property type="entry name" value="PH"/>
    <property type="match status" value="1"/>
</dbReference>
<feature type="compositionally biased region" description="Low complexity" evidence="1">
    <location>
        <begin position="351"/>
        <end position="369"/>
    </location>
</feature>
<dbReference type="GeneID" id="80878490"/>
<dbReference type="Pfam" id="PF15406">
    <property type="entry name" value="PH_6"/>
    <property type="match status" value="1"/>
</dbReference>
<feature type="region of interest" description="Disordered" evidence="1">
    <location>
        <begin position="1"/>
        <end position="104"/>
    </location>
</feature>
<feature type="compositionally biased region" description="Low complexity" evidence="1">
    <location>
        <begin position="45"/>
        <end position="57"/>
    </location>
</feature>
<sequence length="535" mass="58880">MSTQSPEARPVQVDQPTIEHLQQHPEIHPEPVQAKEGIPLDVEEPATSPEQAATEAEPTAEKETEQAKEETPEEANEPKENPAEKKDKTEKDAAANETNPTEYLSGGYLYCRSNGLIPHVIKRYFFIKDTPMPLENLNYYYKKHFQGSLNKQPEDDPSLSSEQVNESSSNSQSLYVDRIAKAVEGCKGLLFYSKSQCTSVPSGIISLLDVDKVEAGNGNKFLLSFENGKNETLEASTAESRDAWIKDLNTIVSQKQEIKEKLEGSSTYSESLNKLNKIANNSGISTLETLRSIIPSFRGKPSKEESPPSEAADKGEPTSPKDNVIEFFHHLLKGKDHEKTQEEKPEETVADDAANAAAAEESTEAPAETVDQQPETTEQAVPEAHENVQESPNKKRGFGLLSYSKSWKTPKVPKSAKSEKSVQTEKGGKADQSFEHTKAKLEYLPTSLSRKLTEFVHKKKQDKSAEPEAVSPTTDNADVKPEEPQTQTSTPVVKTANENTSTTKDLNELTLAEQSTPSVVATEPNHEPVVPEIAA</sequence>
<feature type="region of interest" description="Disordered" evidence="1">
    <location>
        <begin position="296"/>
        <end position="322"/>
    </location>
</feature>
<protein>
    <submittedName>
        <fullName evidence="3">Pleckstrin homology domain protein Meu6</fullName>
    </submittedName>
</protein>
<dbReference type="PANTHER" id="PTHR42073:SF1">
    <property type="entry name" value="MEIOTIC EXPRESSION UP-REGULATED PROTEIN 6"/>
    <property type="match status" value="1"/>
</dbReference>
<dbReference type="KEGG" id="som:SOMG_05026"/>
<feature type="domain" description="PH" evidence="2">
    <location>
        <begin position="102"/>
        <end position="253"/>
    </location>
</feature>
<feature type="compositionally biased region" description="Low complexity" evidence="1">
    <location>
        <begin position="158"/>
        <end position="170"/>
    </location>
</feature>
<dbReference type="RefSeq" id="XP_056039309.1">
    <property type="nucleotide sequence ID" value="XM_056183801.1"/>
</dbReference>
<gene>
    <name evidence="3" type="primary">meu6</name>
    <name evidence="3" type="ORF">SOMG_05026</name>
</gene>
<dbReference type="InterPro" id="IPR039712">
    <property type="entry name" value="Meu6"/>
</dbReference>
<dbReference type="AlphaFoldDB" id="A0AAE9WHU8"/>
<feature type="compositionally biased region" description="Basic and acidic residues" evidence="1">
    <location>
        <begin position="59"/>
        <end position="94"/>
    </location>
</feature>
<dbReference type="CDD" id="cd00821">
    <property type="entry name" value="PH"/>
    <property type="match status" value="1"/>
</dbReference>